<proteinExistence type="predicted"/>
<gene>
    <name evidence="2" type="ORF">ACFSQZ_12130</name>
</gene>
<dbReference type="Proteomes" id="UP001597297">
    <property type="component" value="Unassembled WGS sequence"/>
</dbReference>
<dbReference type="Gene3D" id="1.10.3910.10">
    <property type="entry name" value="SP0561-like"/>
    <property type="match status" value="1"/>
</dbReference>
<dbReference type="EMBL" id="JBHUJC010000041">
    <property type="protein sequence ID" value="MFD2277220.1"/>
    <property type="molecule type" value="Genomic_DNA"/>
</dbReference>
<dbReference type="InterPro" id="IPR036873">
    <property type="entry name" value="Rhodanese-like_dom_sf"/>
</dbReference>
<evidence type="ECO:0000313" key="3">
    <source>
        <dbReference type="Proteomes" id="UP001597297"/>
    </source>
</evidence>
<accession>A0ABW5E724</accession>
<evidence type="ECO:0000313" key="2">
    <source>
        <dbReference type="EMBL" id="MFD2277220.1"/>
    </source>
</evidence>
<evidence type="ECO:0000259" key="1">
    <source>
        <dbReference type="PROSITE" id="PS50206"/>
    </source>
</evidence>
<dbReference type="RefSeq" id="WP_377093995.1">
    <property type="nucleotide sequence ID" value="NZ_JBHSJM010000001.1"/>
</dbReference>
<reference evidence="3" key="1">
    <citation type="journal article" date="2019" name="Int. J. Syst. Evol. Microbiol.">
        <title>The Global Catalogue of Microorganisms (GCM) 10K type strain sequencing project: providing services to taxonomists for standard genome sequencing and annotation.</title>
        <authorList>
            <consortium name="The Broad Institute Genomics Platform"/>
            <consortium name="The Broad Institute Genome Sequencing Center for Infectious Disease"/>
            <person name="Wu L."/>
            <person name="Ma J."/>
        </authorList>
    </citation>
    <scope>NUCLEOTIDE SEQUENCE [LARGE SCALE GENOMIC DNA]</scope>
    <source>
        <strain evidence="3">JCM 16545</strain>
    </source>
</reference>
<feature type="domain" description="Rhodanese" evidence="1">
    <location>
        <begin position="83"/>
        <end position="171"/>
    </location>
</feature>
<dbReference type="Gene3D" id="3.40.250.10">
    <property type="entry name" value="Rhodanese-like domain"/>
    <property type="match status" value="1"/>
</dbReference>
<protein>
    <submittedName>
        <fullName evidence="2">Rhodanese-like domain-containing protein</fullName>
    </submittedName>
</protein>
<name>A0ABW5E724_9BACT</name>
<comment type="caution">
    <text evidence="2">The sequence shown here is derived from an EMBL/GenBank/DDBJ whole genome shotgun (WGS) entry which is preliminary data.</text>
</comment>
<dbReference type="InterPro" id="IPR038062">
    <property type="entry name" value="ScdA-like_N_sf"/>
</dbReference>
<dbReference type="Pfam" id="PF00581">
    <property type="entry name" value="Rhodanese"/>
    <property type="match status" value="1"/>
</dbReference>
<sequence length="178" mass="19930">MAEATTSMVDLLAQYPGARRALFARYHIGGCSSCAYKDEETLGEVCERNEIDVNEAIAHVLQSHEVDKAMLISPSEVKSLLDDGRDFVFLDTRTREEHEAVTIAGSEFMTQERQQELFGKAKEDDVIVLYDHTGGRVLDTCAWFQGHGLKGTRGMLGGIDAWSKEVDKAIPRYRLEMD</sequence>
<keyword evidence="3" id="KW-1185">Reference proteome</keyword>
<dbReference type="SMART" id="SM00450">
    <property type="entry name" value="RHOD"/>
    <property type="match status" value="1"/>
</dbReference>
<dbReference type="InterPro" id="IPR001763">
    <property type="entry name" value="Rhodanese-like_dom"/>
</dbReference>
<dbReference type="PROSITE" id="PS50206">
    <property type="entry name" value="RHODANESE_3"/>
    <property type="match status" value="1"/>
</dbReference>
<organism evidence="2 3">
    <name type="scientific">Rubritalea spongiae</name>
    <dbReference type="NCBI Taxonomy" id="430797"/>
    <lineage>
        <taxon>Bacteria</taxon>
        <taxon>Pseudomonadati</taxon>
        <taxon>Verrucomicrobiota</taxon>
        <taxon>Verrucomicrobiia</taxon>
        <taxon>Verrucomicrobiales</taxon>
        <taxon>Rubritaleaceae</taxon>
        <taxon>Rubritalea</taxon>
    </lineage>
</organism>
<dbReference type="SUPFAM" id="SSF52821">
    <property type="entry name" value="Rhodanese/Cell cycle control phosphatase"/>
    <property type="match status" value="1"/>
</dbReference>